<name>A0A9W4USU3_9PLEO</name>
<organism evidence="1 2">
    <name type="scientific">Periconia digitata</name>
    <dbReference type="NCBI Taxonomy" id="1303443"/>
    <lineage>
        <taxon>Eukaryota</taxon>
        <taxon>Fungi</taxon>
        <taxon>Dikarya</taxon>
        <taxon>Ascomycota</taxon>
        <taxon>Pezizomycotina</taxon>
        <taxon>Dothideomycetes</taxon>
        <taxon>Pleosporomycetidae</taxon>
        <taxon>Pleosporales</taxon>
        <taxon>Massarineae</taxon>
        <taxon>Periconiaceae</taxon>
        <taxon>Periconia</taxon>
    </lineage>
</organism>
<reference evidence="1" key="1">
    <citation type="submission" date="2023-01" db="EMBL/GenBank/DDBJ databases">
        <authorList>
            <person name="Van Ghelder C."/>
            <person name="Rancurel C."/>
        </authorList>
    </citation>
    <scope>NUCLEOTIDE SEQUENCE</scope>
    <source>
        <strain evidence="1">CNCM I-4278</strain>
    </source>
</reference>
<gene>
    <name evidence="1" type="ORF">PDIGIT_LOCUS13266</name>
</gene>
<protein>
    <submittedName>
        <fullName evidence="1">Uncharacterized protein</fullName>
    </submittedName>
</protein>
<dbReference type="EMBL" id="CAOQHR010000010">
    <property type="protein sequence ID" value="CAI6340097.1"/>
    <property type="molecule type" value="Genomic_DNA"/>
</dbReference>
<keyword evidence="2" id="KW-1185">Reference proteome</keyword>
<evidence type="ECO:0000313" key="1">
    <source>
        <dbReference type="EMBL" id="CAI6340097.1"/>
    </source>
</evidence>
<dbReference type="AlphaFoldDB" id="A0A9W4USU3"/>
<proteinExistence type="predicted"/>
<dbReference type="Proteomes" id="UP001152607">
    <property type="component" value="Unassembled WGS sequence"/>
</dbReference>
<accession>A0A9W4USU3</accession>
<evidence type="ECO:0000313" key="2">
    <source>
        <dbReference type="Proteomes" id="UP001152607"/>
    </source>
</evidence>
<comment type="caution">
    <text evidence="1">The sequence shown here is derived from an EMBL/GenBank/DDBJ whole genome shotgun (WGS) entry which is preliminary data.</text>
</comment>
<sequence length="121" mass="14424">MFAFSARARFSLSNSLHSRAYFFFRLFQLSALSFEIRNFFPELRLLRFFFEFRFGFFLDLGVELFHFFFQTLDFLRKRLVVFNVPLDIALLARADISQILGFIEFGVDLLHDFVFIASPVH</sequence>